<gene>
    <name evidence="2" type="ORF">P6Z85_15030</name>
</gene>
<keyword evidence="1" id="KW-1133">Transmembrane helix</keyword>
<evidence type="ECO:0000313" key="3">
    <source>
        <dbReference type="Proteomes" id="UP001260956"/>
    </source>
</evidence>
<accession>A0AAW8RLX4</accession>
<organism evidence="2 3">
    <name type="scientific">Enterococcus faecium</name>
    <name type="common">Streptococcus faecium</name>
    <dbReference type="NCBI Taxonomy" id="1352"/>
    <lineage>
        <taxon>Bacteria</taxon>
        <taxon>Bacillati</taxon>
        <taxon>Bacillota</taxon>
        <taxon>Bacilli</taxon>
        <taxon>Lactobacillales</taxon>
        <taxon>Enterococcaceae</taxon>
        <taxon>Enterococcus</taxon>
    </lineage>
</organism>
<protein>
    <recommendedName>
        <fullName evidence="4">Acyltransferase</fullName>
    </recommendedName>
</protein>
<name>A0AAW8RLX4_ENTFC</name>
<keyword evidence="1" id="KW-0812">Transmembrane</keyword>
<dbReference type="AlphaFoldDB" id="A0AAW8RLX4"/>
<keyword evidence="1" id="KW-0472">Membrane</keyword>
<proteinExistence type="predicted"/>
<feature type="transmembrane region" description="Helical" evidence="1">
    <location>
        <begin position="32"/>
        <end position="52"/>
    </location>
</feature>
<evidence type="ECO:0000256" key="1">
    <source>
        <dbReference type="SAM" id="Phobius"/>
    </source>
</evidence>
<dbReference type="RefSeq" id="WP_219260064.1">
    <property type="nucleotide sequence ID" value="NZ_JAASJO010000086.1"/>
</dbReference>
<evidence type="ECO:0008006" key="4">
    <source>
        <dbReference type="Google" id="ProtNLM"/>
    </source>
</evidence>
<comment type="caution">
    <text evidence="2">The sequence shown here is derived from an EMBL/GenBank/DDBJ whole genome shotgun (WGS) entry which is preliminary data.</text>
</comment>
<feature type="non-terminal residue" evidence="2">
    <location>
        <position position="1"/>
    </location>
</feature>
<reference evidence="2" key="1">
    <citation type="submission" date="2023-03" db="EMBL/GenBank/DDBJ databases">
        <authorList>
            <person name="Shen W."/>
            <person name="Cai J."/>
        </authorList>
    </citation>
    <scope>NUCLEOTIDE SEQUENCE</scope>
    <source>
        <strain evidence="2">B1010-2</strain>
    </source>
</reference>
<sequence length="94" mass="11110">IIGNPSLNHRYRKGFYSLFKTLQQNHMTNASFGIYIIHYPVVVWVCYLLYSYLNLPMIFIYILALGLELILTPLIYELFKRIPVVRFLVLGIKK</sequence>
<dbReference type="Proteomes" id="UP001260956">
    <property type="component" value="Unassembled WGS sequence"/>
</dbReference>
<dbReference type="EMBL" id="JARPTX010000139">
    <property type="protein sequence ID" value="MDT2371413.1"/>
    <property type="molecule type" value="Genomic_DNA"/>
</dbReference>
<evidence type="ECO:0000313" key="2">
    <source>
        <dbReference type="EMBL" id="MDT2371413.1"/>
    </source>
</evidence>
<feature type="transmembrane region" description="Helical" evidence="1">
    <location>
        <begin position="58"/>
        <end position="79"/>
    </location>
</feature>